<dbReference type="RefSeq" id="NP_001233285.1">
    <property type="nucleotide sequence ID" value="NM_001246356.1"/>
</dbReference>
<dbReference type="InterPro" id="IPR036438">
    <property type="entry name" value="Insulin-like_sf"/>
</dbReference>
<organism evidence="6">
    <name type="scientific">Bombyx mori</name>
    <name type="common">Silk moth</name>
    <dbReference type="NCBI Taxonomy" id="7091"/>
    <lineage>
        <taxon>Eukaryota</taxon>
        <taxon>Metazoa</taxon>
        <taxon>Ecdysozoa</taxon>
        <taxon>Arthropoda</taxon>
        <taxon>Hexapoda</taxon>
        <taxon>Insecta</taxon>
        <taxon>Pterygota</taxon>
        <taxon>Neoptera</taxon>
        <taxon>Endopterygota</taxon>
        <taxon>Lepidoptera</taxon>
        <taxon>Glossata</taxon>
        <taxon>Ditrysia</taxon>
        <taxon>Bombycoidea</taxon>
        <taxon>Bombycidae</taxon>
        <taxon>Bombycinae</taxon>
        <taxon>Bombyx</taxon>
    </lineage>
</organism>
<evidence type="ECO:0000259" key="5">
    <source>
        <dbReference type="SMART" id="SM00078"/>
    </source>
</evidence>
<dbReference type="CTD" id="100653512"/>
<dbReference type="GO" id="GO:0005179">
    <property type="term" value="F:hormone activity"/>
    <property type="evidence" value="ECO:0007669"/>
    <property type="project" value="InterPro"/>
</dbReference>
<reference evidence="8" key="1">
    <citation type="journal article" date="2008" name="Insect Biochem. Mol. Biol.">
        <title>The genome of a lepidopteran model insect, the silkworm Bombyx mori.</title>
        <authorList>
            <consortium name="International Silkworm Genome Consortium"/>
        </authorList>
    </citation>
    <scope>NUCLEOTIDE SEQUENCE [LARGE SCALE GENOMIC DNA]</scope>
    <source>
        <strain evidence="8">p50T</strain>
    </source>
</reference>
<feature type="domain" description="Insulin-like" evidence="5">
    <location>
        <begin position="29"/>
        <end position="112"/>
    </location>
</feature>
<evidence type="ECO:0000313" key="6">
    <source>
        <dbReference type="EMBL" id="BAK57501.1"/>
    </source>
</evidence>
<dbReference type="SUPFAM" id="SSF56994">
    <property type="entry name" value="Insulin-like"/>
    <property type="match status" value="1"/>
</dbReference>
<dbReference type="SMART" id="SM00078">
    <property type="entry name" value="IlGF"/>
    <property type="match status" value="1"/>
</dbReference>
<dbReference type="PRINTS" id="PR00276">
    <property type="entry name" value="INSULINFAMLY"/>
</dbReference>
<evidence type="ECO:0000256" key="4">
    <source>
        <dbReference type="SAM" id="SignalP"/>
    </source>
</evidence>
<dbReference type="Gene3D" id="1.10.100.10">
    <property type="entry name" value="Insulin-like"/>
    <property type="match status" value="1"/>
</dbReference>
<dbReference type="Pfam" id="PF00049">
    <property type="entry name" value="Insulin"/>
    <property type="match status" value="1"/>
</dbReference>
<keyword evidence="2" id="KW-0165">Cleavage on pair of basic residues</keyword>
<dbReference type="GO" id="GO:0005576">
    <property type="term" value="C:extracellular region"/>
    <property type="evidence" value="ECO:0007669"/>
    <property type="project" value="InterPro"/>
</dbReference>
<feature type="chain" id="PRO_5012858879" evidence="4">
    <location>
        <begin position="16"/>
        <end position="112"/>
    </location>
</feature>
<evidence type="ECO:0000256" key="1">
    <source>
        <dbReference type="ARBA" id="ARBA00009034"/>
    </source>
</evidence>
<dbReference type="EMBL" id="AB661462">
    <property type="protein sequence ID" value="BAK57501.1"/>
    <property type="molecule type" value="mRNA"/>
</dbReference>
<keyword evidence="8" id="KW-1185">Reference proteome</keyword>
<dbReference type="HOGENOM" id="CLU_1929395_0_0_1"/>
<accession>F8WTP8</accession>
<evidence type="ECO:0000313" key="7">
    <source>
        <dbReference type="EnsemblMetazoa" id="NP_001233285.1"/>
    </source>
</evidence>
<sequence>MFLLYFLIVVALVSADVHDKELKIEENPRVYCGRHLANARMVLCYDTVEKRAQSYLDANIISAGDLSSWPGLSSQYAKTRAFALAEKSKRGPGLVDECCLKPCYTYDLLNYC</sequence>
<feature type="signal peptide" evidence="4">
    <location>
        <begin position="1"/>
        <end position="15"/>
    </location>
</feature>
<dbReference type="Proteomes" id="UP000005204">
    <property type="component" value="Unassembled WGS sequence"/>
</dbReference>
<dbReference type="AlphaFoldDB" id="F8WTP8"/>
<evidence type="ECO:0000256" key="2">
    <source>
        <dbReference type="ARBA" id="ARBA00022685"/>
    </source>
</evidence>
<reference evidence="6" key="2">
    <citation type="submission" date="2011-08" db="EMBL/GenBank/DDBJ databases">
        <title>Bombyx mori insulin-like peptide.</title>
        <authorList>
            <person name="Suzuki A."/>
            <person name="Niimi T."/>
            <person name="Yamashita O."/>
            <person name="Yaginuma T."/>
        </authorList>
    </citation>
    <scope>NUCLEOTIDE SEQUENCE</scope>
</reference>
<name>F8WTP8_BOMMO</name>
<reference evidence="7" key="3">
    <citation type="submission" date="2022-06" db="UniProtKB">
        <authorList>
            <consortium name="EnsemblMetazoa"/>
        </authorList>
    </citation>
    <scope>IDENTIFICATION</scope>
    <source>
        <strain evidence="7">p50T (Dazao)</strain>
    </source>
</reference>
<gene>
    <name evidence="6" type="primary">BmILP</name>
    <name evidence="7" type="synonym">100653512</name>
</gene>
<dbReference type="GeneID" id="100653512"/>
<protein>
    <submittedName>
        <fullName evidence="6">Insulin-like peptide</fullName>
    </submittedName>
</protein>
<comment type="similarity">
    <text evidence="1">Belongs to the insulin family.</text>
</comment>
<dbReference type="EnsemblMetazoa" id="NM_001246356.1">
    <property type="protein sequence ID" value="NP_001233285.1"/>
    <property type="gene ID" value="GeneID_100653512"/>
</dbReference>
<proteinExistence type="evidence at transcript level"/>
<dbReference type="InterPro" id="IPR022352">
    <property type="entry name" value="Ins/IGF/rlx"/>
</dbReference>
<dbReference type="InterPro" id="IPR016179">
    <property type="entry name" value="Insulin-like"/>
</dbReference>
<keyword evidence="3 4" id="KW-0732">Signal</keyword>
<dbReference type="KEGG" id="bmor:100653512"/>
<evidence type="ECO:0000256" key="3">
    <source>
        <dbReference type="ARBA" id="ARBA00022729"/>
    </source>
</evidence>
<evidence type="ECO:0000313" key="8">
    <source>
        <dbReference type="Proteomes" id="UP000005204"/>
    </source>
</evidence>